<dbReference type="PRINTS" id="PR00368">
    <property type="entry name" value="FADPNR"/>
</dbReference>
<reference evidence="4" key="1">
    <citation type="submission" date="2017-02" db="EMBL/GenBank/DDBJ databases">
        <title>zhang.</title>
        <authorList>
            <person name="Zhang H."/>
        </authorList>
    </citation>
    <scope>NUCLEOTIDE SEQUENCE [LARGE SCALE GENOMIC DNA]</scope>
    <source>
        <strain evidence="4">RZS01</strain>
    </source>
</reference>
<dbReference type="Gene3D" id="3.50.50.60">
    <property type="entry name" value="FAD/NAD(P)-binding domain"/>
    <property type="match status" value="1"/>
</dbReference>
<keyword evidence="5" id="KW-1185">Reference proteome</keyword>
<dbReference type="PANTHER" id="PTHR38663:SF1">
    <property type="entry name" value="L-ORNITHINE N(5)-MONOOXYGENASE"/>
    <property type="match status" value="1"/>
</dbReference>
<evidence type="ECO:0000313" key="3">
    <source>
        <dbReference type="EMBL" id="PYD66956.1"/>
    </source>
</evidence>
<gene>
    <name evidence="2" type="ORF">B0W47_11920</name>
    <name evidence="3" type="ORF">CDI09_06080</name>
</gene>
<dbReference type="Proteomes" id="UP000189683">
    <property type="component" value="Chromosome"/>
</dbReference>
<evidence type="ECO:0000313" key="4">
    <source>
        <dbReference type="Proteomes" id="UP000189683"/>
    </source>
</evidence>
<sequence length="413" mass="46023">MNTDIAIIGAGPYGLSLAAHLRERGVNFRIFGRPMAFWRDHVPAALRLKAEGFALDLFDPARKFTLAHFCRERGYPYAPTGVPIPAEVFREYGETFQKTHVPQLKPFLVTRLSRAGEGFALRLENGESVTARNVVLAVGIEHFAYLPAAVRGLPRERISHTFDETDFTRFAGKRVAVIGAGSSAVDTACFLHDAGAETFICTRRPKIWINNPPQKLSLLKRLVTRIKKPRSGLGTGWRSRMACDLPDVFHMLPARLRLRITRGHLGPAAGWVTGQVVREKVPIWLNVELTSAAMHEDTIHLTFRDKQTGLTRTVDVDHVFLGTGVQVAVDKLPFIDPALVRAVRTEDSMPALSRHFESSVPGLYFIGPMAAGSFGPLLRFAWGARFTARRLTARFRRQRAFQPLAQQQPAFAP</sequence>
<accession>A0A9N7CI43</accession>
<dbReference type="EMBL" id="CP019875">
    <property type="protein sequence ID" value="AQU88055.1"/>
    <property type="molecule type" value="Genomic_DNA"/>
</dbReference>
<dbReference type="SUPFAM" id="SSF51905">
    <property type="entry name" value="FAD/NAD(P)-binding domain"/>
    <property type="match status" value="1"/>
</dbReference>
<evidence type="ECO:0000313" key="5">
    <source>
        <dbReference type="Proteomes" id="UP000247512"/>
    </source>
</evidence>
<evidence type="ECO:0000313" key="2">
    <source>
        <dbReference type="EMBL" id="AQU88055.1"/>
    </source>
</evidence>
<reference evidence="3 5" key="3">
    <citation type="submission" date="2017-06" db="EMBL/GenBank/DDBJ databases">
        <title>A draft genome sequence of Komagataeibacter nataicola LMG 1536.</title>
        <authorList>
            <person name="Skraban J."/>
            <person name="Cleenwerck I."/>
            <person name="Vandamme P."/>
            <person name="Trcek J."/>
        </authorList>
    </citation>
    <scope>NUCLEOTIDE SEQUENCE [LARGE SCALE GENOMIC DNA]</scope>
    <source>
        <strain evidence="3 5">LMG 1536</strain>
    </source>
</reference>
<dbReference type="Pfam" id="PF07992">
    <property type="entry name" value="Pyr_redox_2"/>
    <property type="match status" value="1"/>
</dbReference>
<dbReference type="OrthoDB" id="7279140at2"/>
<organism evidence="2 4">
    <name type="scientific">Komagataeibacter nataicola</name>
    <dbReference type="NCBI Taxonomy" id="265960"/>
    <lineage>
        <taxon>Bacteria</taxon>
        <taxon>Pseudomonadati</taxon>
        <taxon>Pseudomonadota</taxon>
        <taxon>Alphaproteobacteria</taxon>
        <taxon>Acetobacterales</taxon>
        <taxon>Acetobacteraceae</taxon>
        <taxon>Komagataeibacter</taxon>
    </lineage>
</organism>
<dbReference type="EMBL" id="NIRT01000007">
    <property type="protein sequence ID" value="PYD66956.1"/>
    <property type="molecule type" value="Genomic_DNA"/>
</dbReference>
<reference evidence="2" key="2">
    <citation type="submission" date="2017-02" db="EMBL/GenBank/DDBJ databases">
        <authorList>
            <person name="Zhang H."/>
        </authorList>
    </citation>
    <scope>NUCLEOTIDE SEQUENCE</scope>
    <source>
        <strain evidence="2">RZS01</strain>
    </source>
</reference>
<dbReference type="PRINTS" id="PR00469">
    <property type="entry name" value="PNDRDTASEII"/>
</dbReference>
<dbReference type="Proteomes" id="UP000247512">
    <property type="component" value="Unassembled WGS sequence"/>
</dbReference>
<dbReference type="PANTHER" id="PTHR38663">
    <property type="match status" value="1"/>
</dbReference>
<feature type="domain" description="FAD/NAD(P)-binding" evidence="1">
    <location>
        <begin position="4"/>
        <end position="208"/>
    </location>
</feature>
<dbReference type="GO" id="GO:0016491">
    <property type="term" value="F:oxidoreductase activity"/>
    <property type="evidence" value="ECO:0007669"/>
    <property type="project" value="InterPro"/>
</dbReference>
<dbReference type="InterPro" id="IPR023753">
    <property type="entry name" value="FAD/NAD-binding_dom"/>
</dbReference>
<proteinExistence type="predicted"/>
<protein>
    <submittedName>
        <fullName evidence="2">Ferredoxin-NADP reductase</fullName>
    </submittedName>
</protein>
<dbReference type="InterPro" id="IPR036188">
    <property type="entry name" value="FAD/NAD-bd_sf"/>
</dbReference>
<dbReference type="KEGG" id="kna:B0W47_11920"/>
<name>A0A9N7CI43_9PROT</name>
<evidence type="ECO:0000259" key="1">
    <source>
        <dbReference type="Pfam" id="PF07992"/>
    </source>
</evidence>
<dbReference type="AlphaFoldDB" id="A0A9N7CI43"/>
<dbReference type="RefSeq" id="WP_078526289.1">
    <property type="nucleotide sequence ID" value="NZ_CP019875.1"/>
</dbReference>